<dbReference type="Proteomes" id="UP000182152">
    <property type="component" value="Unassembled WGS sequence"/>
</dbReference>
<dbReference type="PANTHER" id="PTHR42663:SF6">
    <property type="entry name" value="HYDROLASE C777.06C-RELATED"/>
    <property type="match status" value="1"/>
</dbReference>
<evidence type="ECO:0000313" key="2">
    <source>
        <dbReference type="EMBL" id="OJG82649.1"/>
    </source>
</evidence>
<organism evidence="2 3">
    <name type="scientific">Enterococcus ratti</name>
    <dbReference type="NCBI Taxonomy" id="150033"/>
    <lineage>
        <taxon>Bacteria</taxon>
        <taxon>Bacillati</taxon>
        <taxon>Bacillota</taxon>
        <taxon>Bacilli</taxon>
        <taxon>Lactobacillales</taxon>
        <taxon>Enterococcaceae</taxon>
        <taxon>Enterococcus</taxon>
    </lineage>
</organism>
<dbReference type="SUPFAM" id="SSF56281">
    <property type="entry name" value="Metallo-hydrolase/oxidoreductase"/>
    <property type="match status" value="1"/>
</dbReference>
<dbReference type="OrthoDB" id="9781189at2"/>
<sequence>MKLHYLGTAAAERVPAIFCNCRICRYARQHGGKDLRTQTQTLVDDGDLLIDFPGDSYFHLREHQLSFNTIEHLLITHWHSDHLYAEDLAFRMSPYGNDLDKKMTVYGNATVHQFFDRAFKLENMTEASRIEFQELAPFKSYKIGSYTVHALPAVHGRKVSDCFIYVIEREEKRLFYMHDTGFPMEDVLNYLESNNLILDAVSLDCTGQGQKEAGTIHMNVNENLRLISELKKRSLCQNDTIYITNHFSHNGGLTYQEMQELGKRHQLITAYDGMVIEI</sequence>
<reference evidence="2 3" key="1">
    <citation type="submission" date="2014-12" db="EMBL/GenBank/DDBJ databases">
        <title>Draft genome sequences of 29 type strains of Enterococci.</title>
        <authorList>
            <person name="Zhong Z."/>
            <person name="Sun Z."/>
            <person name="Liu W."/>
            <person name="Zhang W."/>
            <person name="Zhang H."/>
        </authorList>
    </citation>
    <scope>NUCLEOTIDE SEQUENCE [LARGE SCALE GENOMIC DNA]</scope>
    <source>
        <strain evidence="2 3">DSM 15687</strain>
    </source>
</reference>
<dbReference type="RefSeq" id="WP_071855219.1">
    <property type="nucleotide sequence ID" value="NZ_JXLB01000008.1"/>
</dbReference>
<accession>A0A1L8WNN9</accession>
<dbReference type="Gene3D" id="3.60.15.10">
    <property type="entry name" value="Ribonuclease Z/Hydroxyacylglutathione hydrolase-like"/>
    <property type="match status" value="1"/>
</dbReference>
<keyword evidence="3" id="KW-1185">Reference proteome</keyword>
<dbReference type="Pfam" id="PF12706">
    <property type="entry name" value="Lactamase_B_2"/>
    <property type="match status" value="1"/>
</dbReference>
<dbReference type="AlphaFoldDB" id="A0A1L8WNN9"/>
<dbReference type="InterPro" id="IPR036866">
    <property type="entry name" value="RibonucZ/Hydroxyglut_hydro"/>
</dbReference>
<comment type="caution">
    <text evidence="2">The sequence shown here is derived from an EMBL/GenBank/DDBJ whole genome shotgun (WGS) entry which is preliminary data.</text>
</comment>
<dbReference type="InterPro" id="IPR001279">
    <property type="entry name" value="Metallo-B-lactamas"/>
</dbReference>
<dbReference type="PANTHER" id="PTHR42663">
    <property type="entry name" value="HYDROLASE C777.06C-RELATED-RELATED"/>
    <property type="match status" value="1"/>
</dbReference>
<evidence type="ECO:0000259" key="1">
    <source>
        <dbReference type="Pfam" id="PF12706"/>
    </source>
</evidence>
<evidence type="ECO:0000313" key="3">
    <source>
        <dbReference type="Proteomes" id="UP000182152"/>
    </source>
</evidence>
<gene>
    <name evidence="2" type="ORF">RV14_GL002224</name>
</gene>
<dbReference type="EMBL" id="JXLB01000008">
    <property type="protein sequence ID" value="OJG82649.1"/>
    <property type="molecule type" value="Genomic_DNA"/>
</dbReference>
<name>A0A1L8WNN9_9ENTE</name>
<dbReference type="STRING" id="150033.RV14_GL002224"/>
<feature type="domain" description="Metallo-beta-lactamase" evidence="1">
    <location>
        <begin position="64"/>
        <end position="235"/>
    </location>
</feature>
<proteinExistence type="predicted"/>
<protein>
    <recommendedName>
        <fullName evidence="1">Metallo-beta-lactamase domain-containing protein</fullName>
    </recommendedName>
</protein>